<sequence>MLRPEWAALAMSASTVTLTLNALFLNRGRYDDKALAEVSNAPA</sequence>
<feature type="transmembrane region" description="Helical" evidence="1">
    <location>
        <begin position="6"/>
        <end position="25"/>
    </location>
</feature>
<keyword evidence="1" id="KW-0812">Transmembrane</keyword>
<evidence type="ECO:0000313" key="3">
    <source>
        <dbReference type="Proteomes" id="UP000237684"/>
    </source>
</evidence>
<dbReference type="AlphaFoldDB" id="A0A2S8SPI9"/>
<keyword evidence="1" id="KW-1133">Transmembrane helix</keyword>
<dbReference type="EMBL" id="NIGF01000024">
    <property type="protein sequence ID" value="PQV62696.1"/>
    <property type="molecule type" value="Genomic_DNA"/>
</dbReference>
<dbReference type="Proteomes" id="UP000237684">
    <property type="component" value="Unassembled WGS sequence"/>
</dbReference>
<dbReference type="InParanoid" id="A0A2S8SPI9"/>
<evidence type="ECO:0000313" key="2">
    <source>
        <dbReference type="EMBL" id="PQV62696.1"/>
    </source>
</evidence>
<comment type="caution">
    <text evidence="2">The sequence shown here is derived from an EMBL/GenBank/DDBJ whole genome shotgun (WGS) entry which is preliminary data.</text>
</comment>
<accession>A0A2S8SPI9</accession>
<reference evidence="2 3" key="1">
    <citation type="journal article" date="2018" name="Syst. Appl. Microbiol.">
        <title>Abditibacterium utsteinense sp. nov., the first cultivated member of candidate phylum FBP, isolated from ice-free Antarctic soil samples.</title>
        <authorList>
            <person name="Tahon G."/>
            <person name="Tytgat B."/>
            <person name="Lebbe L."/>
            <person name="Carlier A."/>
            <person name="Willems A."/>
        </authorList>
    </citation>
    <scope>NUCLEOTIDE SEQUENCE [LARGE SCALE GENOMIC DNA]</scope>
    <source>
        <strain evidence="2 3">LMG 29911</strain>
    </source>
</reference>
<keyword evidence="3" id="KW-1185">Reference proteome</keyword>
<protein>
    <submittedName>
        <fullName evidence="2">Uncharacterized protein</fullName>
    </submittedName>
</protein>
<name>A0A2S8SPI9_9BACT</name>
<gene>
    <name evidence="2" type="ORF">B1R32_12412</name>
</gene>
<keyword evidence="1" id="KW-0472">Membrane</keyword>
<organism evidence="2 3">
    <name type="scientific">Abditibacterium utsteinense</name>
    <dbReference type="NCBI Taxonomy" id="1960156"/>
    <lineage>
        <taxon>Bacteria</taxon>
        <taxon>Pseudomonadati</taxon>
        <taxon>Abditibacteriota</taxon>
        <taxon>Abditibacteriia</taxon>
        <taxon>Abditibacteriales</taxon>
        <taxon>Abditibacteriaceae</taxon>
        <taxon>Abditibacterium</taxon>
    </lineage>
</organism>
<proteinExistence type="predicted"/>
<evidence type="ECO:0000256" key="1">
    <source>
        <dbReference type="SAM" id="Phobius"/>
    </source>
</evidence>